<dbReference type="Gene3D" id="1.20.1270.20">
    <property type="match status" value="3"/>
</dbReference>
<evidence type="ECO:0000256" key="3">
    <source>
        <dbReference type="ARBA" id="ARBA00022490"/>
    </source>
</evidence>
<dbReference type="GO" id="GO:0009055">
    <property type="term" value="F:electron transfer activity"/>
    <property type="evidence" value="ECO:0007669"/>
    <property type="project" value="InterPro"/>
</dbReference>
<dbReference type="InterPro" id="IPR001709">
    <property type="entry name" value="Flavoprot_Pyr_Nucl_cyt_Rdtase"/>
</dbReference>
<dbReference type="InterPro" id="IPR017927">
    <property type="entry name" value="FAD-bd_FR_type"/>
</dbReference>
<dbReference type="GO" id="GO:0051536">
    <property type="term" value="F:iron-sulfur cluster binding"/>
    <property type="evidence" value="ECO:0007669"/>
    <property type="project" value="UniProtKB-KW"/>
</dbReference>
<dbReference type="GO" id="GO:0010181">
    <property type="term" value="F:FMN binding"/>
    <property type="evidence" value="ECO:0007669"/>
    <property type="project" value="InterPro"/>
</dbReference>
<dbReference type="OrthoDB" id="1470350at2759"/>
<dbReference type="InterPro" id="IPR001433">
    <property type="entry name" value="OxRdtase_FAD/NAD-bd"/>
</dbReference>
<keyword evidence="10" id="KW-0408">Iron</keyword>
<dbReference type="PRINTS" id="PR00369">
    <property type="entry name" value="FLAVODOXIN"/>
</dbReference>
<dbReference type="Pfam" id="PF00175">
    <property type="entry name" value="NAD_binding_1"/>
    <property type="match status" value="1"/>
</dbReference>
<keyword evidence="3" id="KW-0963">Cytoplasm</keyword>
<reference evidence="14" key="1">
    <citation type="submission" date="2013-12" db="EMBL/GenBank/DDBJ databases">
        <title>The Genome Sequence of Aphanomyces invadans NJM9701.</title>
        <authorList>
            <consortium name="The Broad Institute Genomics Platform"/>
            <person name="Russ C."/>
            <person name="Tyler B."/>
            <person name="van West P."/>
            <person name="Dieguez-Uribeondo J."/>
            <person name="Young S.K."/>
            <person name="Zeng Q."/>
            <person name="Gargeya S."/>
            <person name="Fitzgerald M."/>
            <person name="Abouelleil A."/>
            <person name="Alvarado L."/>
            <person name="Chapman S.B."/>
            <person name="Gainer-Dewar J."/>
            <person name="Goldberg J."/>
            <person name="Griggs A."/>
            <person name="Gujja S."/>
            <person name="Hansen M."/>
            <person name="Howarth C."/>
            <person name="Imamovic A."/>
            <person name="Ireland A."/>
            <person name="Larimer J."/>
            <person name="McCowan C."/>
            <person name="Murphy C."/>
            <person name="Pearson M."/>
            <person name="Poon T.W."/>
            <person name="Priest M."/>
            <person name="Roberts A."/>
            <person name="Saif S."/>
            <person name="Shea T."/>
            <person name="Sykes S."/>
            <person name="Wortman J."/>
            <person name="Nusbaum C."/>
            <person name="Birren B."/>
        </authorList>
    </citation>
    <scope>NUCLEOTIDE SEQUENCE [LARGE SCALE GENOMIC DNA]</scope>
    <source>
        <strain evidence="14">NJM9701</strain>
    </source>
</reference>
<dbReference type="Gene3D" id="3.40.50.360">
    <property type="match status" value="1"/>
</dbReference>
<dbReference type="InterPro" id="IPR023173">
    <property type="entry name" value="NADPH_Cyt_P450_Rdtase_alpha"/>
</dbReference>
<dbReference type="GO" id="GO:0046872">
    <property type="term" value="F:metal ion binding"/>
    <property type="evidence" value="ECO:0007669"/>
    <property type="project" value="UniProtKB-KW"/>
</dbReference>
<feature type="domain" description="FAD-binding FR-type" evidence="13">
    <location>
        <begin position="176"/>
        <end position="415"/>
    </location>
</feature>
<dbReference type="NCBIfam" id="TIGR01703">
    <property type="entry name" value="hybrid_clust"/>
    <property type="match status" value="1"/>
</dbReference>
<dbReference type="EMBL" id="KI914006">
    <property type="protein sequence ID" value="ETV91915.1"/>
    <property type="molecule type" value="Genomic_DNA"/>
</dbReference>
<sequence>MLILYGSQTGTTESFAKIVHSFAMARGLSPRLVSADDFDHAKLVDEDVVVFLTSTFYNGEFPTNFTRTWDFLQTTTVELSTTKFAVFGLGNSATKSNFNNAAKQLDARLEVLGAERLVPLGLGDEQAESGHETSFRPWIQSLWVKLLGGHGKMTLPVQYNIAFPSTDVAPAPRSIPGFDSFRVVSNTLLTPAGYDRPAYLLTLALPHGVKYQLGDHLQVAHANSDDLVSRLARRMHLDLNTTVHLTAKAHSTCLPTEPIQLHILLRDHLDLSTPPSRSFLEGLSALATDKKEADELEHLAEDMTAGNAYTQYVGTHPATRIPFTLVDVLEMYPSIQVGLEHLLGNVPILPPRYYSVCSSPLMLPHHVQIVYMVTKWHSSKNPLKMFTGAAAGFLSRLHTDALVTAQISRGYFQVPENLETPILGVALGTGISFFRALLQHRAYHQDHNQTVSKVRLYFGIRHAAKDFLFQDELDTYVNRGLLELAPACSHDSATFVTPVTLIRDFPTSVAEYLDNDGVYFYCGIGGTIPEFHEAAIEAALQACHKSTLGSEMETVDEMKANGRWQVEAFSSCLDHENALQYQQNVQNKKEDTPISDVVGDCAMFCFQCGQTNQGIGCTKIGVCGKTPTVAALQDLLVDHLKHLSWYAHHIRAVDPDVASLAEIDRFTLVALFSTLTNVNFDATRFVTFIQQTKGYTDQLTQEYAAVCQAKGVAPSPVPWKRTEANVVDIEELVASGKKVGVLSRLRAGRNDALVGLQEMLVYGLKGLAAYTDHSLQFGNEKPEIYHFIHEAFAFLWSPDAGKIDKVVEMLMRCGQVNLTALALLHESNCTYGAQSPGIATSLPRPGKCILVSGHDLKMLHDVLEACAAYKAEHGVHINVYTHGELLPAHGYPALRASPHLTKGYTDQLTQEYAAVCQAKGVAPSPVPWKRTEANVVDIEELVASGKKVGVLSRLRAGRNDALVGLQEMLVYGLKGLAAYTDHSLQFGNEKPEIYHFIHEAFAFLWSPDAGKIDKVVEMLMRCGQVNLTALALLHESNCTYGAQSPGIATSLPRPGKCILVSGHDLKMLHDVLEACAAYKAEHGVHINVYTHGELLPAHGYPALRASPHLVGHFGAAWQRQSLEFAHFPGSILMTTNCLTQPKTEYKDRLFTAGAVGWQDIPHLDDGCYAPLVAMAVASPGFTEADLKFNYPANPFVNTVEKYHVGWGAETVIGAAPTVLQAVTDGHISRFYVIGGCDGYEGERSYYTDLAKALPATSVVLTVGCGKFRINHLDMGTIGDTGIPRLLDLGQCNDSYSAVQIALALAQALQCGVNDLPLSIVLSWFEQKAVVVLLTLLSLGIRNIRVGPTVPAFLRPSIFKVLHEKFNLMAIGADVQQDIANMLDGDKPTTA</sequence>
<proteinExistence type="inferred from homology"/>
<keyword evidence="6" id="KW-0479">Metal-binding</keyword>
<evidence type="ECO:0000259" key="13">
    <source>
        <dbReference type="PROSITE" id="PS51384"/>
    </source>
</evidence>
<dbReference type="InterPro" id="IPR017938">
    <property type="entry name" value="Riboflavin_synthase-like_b-brl"/>
</dbReference>
<dbReference type="PANTHER" id="PTHR30109">
    <property type="entry name" value="HYDROXYLAMINE REDUCTASE"/>
    <property type="match status" value="1"/>
</dbReference>
<feature type="domain" description="Flavodoxin-like" evidence="12">
    <location>
        <begin position="1"/>
        <end position="143"/>
    </location>
</feature>
<dbReference type="InterPro" id="IPR011254">
    <property type="entry name" value="Prismane-like_sf"/>
</dbReference>
<dbReference type="GO" id="GO:0042542">
    <property type="term" value="P:response to hydrogen peroxide"/>
    <property type="evidence" value="ECO:0007669"/>
    <property type="project" value="TreeGrafter"/>
</dbReference>
<dbReference type="InterPro" id="IPR003097">
    <property type="entry name" value="CysJ-like_FAD-binding"/>
</dbReference>
<dbReference type="InterPro" id="IPR001094">
    <property type="entry name" value="Flavdoxin-like"/>
</dbReference>
<evidence type="ECO:0000256" key="5">
    <source>
        <dbReference type="ARBA" id="ARBA00022643"/>
    </source>
</evidence>
<evidence type="ECO:0000256" key="1">
    <source>
        <dbReference type="ARBA" id="ARBA00001917"/>
    </source>
</evidence>
<evidence type="ECO:0000256" key="2">
    <source>
        <dbReference type="ARBA" id="ARBA00001974"/>
    </source>
</evidence>
<organism evidence="14">
    <name type="scientific">Aphanomyces invadans</name>
    <dbReference type="NCBI Taxonomy" id="157072"/>
    <lineage>
        <taxon>Eukaryota</taxon>
        <taxon>Sar</taxon>
        <taxon>Stramenopiles</taxon>
        <taxon>Oomycota</taxon>
        <taxon>Saprolegniomycetes</taxon>
        <taxon>Saprolegniales</taxon>
        <taxon>Verrucalvaceae</taxon>
        <taxon>Aphanomyces</taxon>
    </lineage>
</organism>
<evidence type="ECO:0000256" key="11">
    <source>
        <dbReference type="ARBA" id="ARBA00023014"/>
    </source>
</evidence>
<keyword evidence="9" id="KW-0560">Oxidoreductase</keyword>
<dbReference type="PRINTS" id="PR00371">
    <property type="entry name" value="FPNCR"/>
</dbReference>
<dbReference type="PROSITE" id="PS00201">
    <property type="entry name" value="FLAVODOXIN"/>
    <property type="match status" value="1"/>
</dbReference>
<dbReference type="Gene3D" id="1.20.990.10">
    <property type="entry name" value="NADPH-cytochrome p450 Reductase, Chain A, domain 3"/>
    <property type="match status" value="1"/>
</dbReference>
<dbReference type="Gene3D" id="2.40.30.10">
    <property type="entry name" value="Translation factors"/>
    <property type="match status" value="1"/>
</dbReference>
<dbReference type="STRING" id="157072.A0A024TCR6"/>
<dbReference type="VEuPathDB" id="FungiDB:H310_13703"/>
<evidence type="ECO:0000256" key="8">
    <source>
        <dbReference type="ARBA" id="ARBA00022857"/>
    </source>
</evidence>
<dbReference type="SUPFAM" id="SSF63380">
    <property type="entry name" value="Riboflavin synthase domain-like"/>
    <property type="match status" value="1"/>
</dbReference>
<dbReference type="SUPFAM" id="SSF52343">
    <property type="entry name" value="Ferredoxin reductase-like, C-terminal NADP-linked domain"/>
    <property type="match status" value="1"/>
</dbReference>
<dbReference type="PROSITE" id="PS51384">
    <property type="entry name" value="FAD_FR"/>
    <property type="match status" value="1"/>
</dbReference>
<evidence type="ECO:0000256" key="10">
    <source>
        <dbReference type="ARBA" id="ARBA00023004"/>
    </source>
</evidence>
<dbReference type="Pfam" id="PF00258">
    <property type="entry name" value="Flavodoxin_1"/>
    <property type="match status" value="1"/>
</dbReference>
<evidence type="ECO:0000256" key="9">
    <source>
        <dbReference type="ARBA" id="ARBA00023002"/>
    </source>
</evidence>
<keyword evidence="7" id="KW-0274">FAD</keyword>
<keyword evidence="8" id="KW-0521">NADP</keyword>
<dbReference type="NCBIfam" id="NF003658">
    <property type="entry name" value="PRK05290.1"/>
    <property type="match status" value="1"/>
</dbReference>
<dbReference type="InterPro" id="IPR039261">
    <property type="entry name" value="FNR_nucleotide-bd"/>
</dbReference>
<accession>A0A024TCR6</accession>
<evidence type="ECO:0000256" key="6">
    <source>
        <dbReference type="ARBA" id="ARBA00022723"/>
    </source>
</evidence>
<dbReference type="GO" id="GO:0004601">
    <property type="term" value="F:peroxidase activity"/>
    <property type="evidence" value="ECO:0007669"/>
    <property type="project" value="TreeGrafter"/>
</dbReference>
<evidence type="ECO:0000256" key="4">
    <source>
        <dbReference type="ARBA" id="ARBA00022630"/>
    </source>
</evidence>
<keyword evidence="11" id="KW-0411">Iron-sulfur</keyword>
<dbReference type="Gene3D" id="3.40.50.80">
    <property type="entry name" value="Nucleotide-binding domain of ferredoxin-NADP reductase (FNR) module"/>
    <property type="match status" value="1"/>
</dbReference>
<dbReference type="InterPro" id="IPR010048">
    <property type="entry name" value="Hydroxylam_reduct"/>
</dbReference>
<dbReference type="eggNOG" id="KOG1158">
    <property type="taxonomic scope" value="Eukaryota"/>
</dbReference>
<dbReference type="GO" id="GO:0005737">
    <property type="term" value="C:cytoplasm"/>
    <property type="evidence" value="ECO:0007669"/>
    <property type="project" value="InterPro"/>
</dbReference>
<dbReference type="InterPro" id="IPR001226">
    <property type="entry name" value="Flavodoxin_CS"/>
</dbReference>
<protein>
    <submittedName>
        <fullName evidence="14">Hydroxylamine reductase</fullName>
    </submittedName>
</protein>
<dbReference type="Pfam" id="PF03063">
    <property type="entry name" value="Prismane"/>
    <property type="match status" value="2"/>
</dbReference>
<evidence type="ECO:0000313" key="14">
    <source>
        <dbReference type="EMBL" id="ETV91915.1"/>
    </source>
</evidence>
<dbReference type="InterPro" id="IPR016099">
    <property type="entry name" value="Prismane-like_a/b-sand"/>
</dbReference>
<evidence type="ECO:0000256" key="7">
    <source>
        <dbReference type="ARBA" id="ARBA00022827"/>
    </source>
</evidence>
<dbReference type="GO" id="GO:0050418">
    <property type="term" value="F:hydroxylamine reductase activity"/>
    <property type="evidence" value="ECO:0007669"/>
    <property type="project" value="TreeGrafter"/>
</dbReference>
<dbReference type="InterPro" id="IPR029039">
    <property type="entry name" value="Flavoprotein-like_sf"/>
</dbReference>
<dbReference type="RefSeq" id="XP_008879552.1">
    <property type="nucleotide sequence ID" value="XM_008881330.1"/>
</dbReference>
<dbReference type="InterPro" id="IPR004137">
    <property type="entry name" value="HCP/CODH"/>
</dbReference>
<evidence type="ECO:0000259" key="12">
    <source>
        <dbReference type="PROSITE" id="PS50902"/>
    </source>
</evidence>
<comment type="cofactor">
    <cofactor evidence="2">
        <name>FAD</name>
        <dbReference type="ChEBI" id="CHEBI:57692"/>
    </cofactor>
</comment>
<dbReference type="PROSITE" id="PS50902">
    <property type="entry name" value="FLAVODOXIN_LIKE"/>
    <property type="match status" value="1"/>
</dbReference>
<dbReference type="InterPro" id="IPR016100">
    <property type="entry name" value="Prismane_a-bundle"/>
</dbReference>
<comment type="cofactor">
    <cofactor evidence="1">
        <name>FMN</name>
        <dbReference type="ChEBI" id="CHEBI:58210"/>
    </cofactor>
</comment>
<dbReference type="InterPro" id="IPR008254">
    <property type="entry name" value="Flavodoxin/NO_synth"/>
</dbReference>
<dbReference type="PANTHER" id="PTHR30109:SF0">
    <property type="entry name" value="HYDROXYLAMINE REDUCTASE"/>
    <property type="match status" value="1"/>
</dbReference>
<keyword evidence="5" id="KW-0288">FMN</keyword>
<keyword evidence="4" id="KW-0285">Flavoprotein</keyword>
<dbReference type="Gene3D" id="3.40.50.2030">
    <property type="match status" value="3"/>
</dbReference>
<gene>
    <name evidence="14" type="ORF">H310_13703</name>
</gene>
<dbReference type="SUPFAM" id="SSF52218">
    <property type="entry name" value="Flavoproteins"/>
    <property type="match status" value="1"/>
</dbReference>
<dbReference type="Pfam" id="PF00667">
    <property type="entry name" value="FAD_binding_1"/>
    <property type="match status" value="1"/>
</dbReference>
<name>A0A024TCR6_9STRA</name>
<dbReference type="SUPFAM" id="SSF56821">
    <property type="entry name" value="Prismane protein-like"/>
    <property type="match status" value="2"/>
</dbReference>
<dbReference type="GeneID" id="20090753"/>
<dbReference type="HAMAP" id="MF_00069">
    <property type="entry name" value="Hydroxylam_reduct"/>
    <property type="match status" value="1"/>
</dbReference>